<dbReference type="InterPro" id="IPR014710">
    <property type="entry name" value="RmlC-like_jellyroll"/>
</dbReference>
<dbReference type="STRING" id="342108.amb0049"/>
<dbReference type="PANTHER" id="PTHR21047:SF2">
    <property type="entry name" value="THYMIDINE DIPHOSPHO-4-KETO-RHAMNOSE 3,5-EPIMERASE"/>
    <property type="match status" value="1"/>
</dbReference>
<dbReference type="GO" id="GO:0000271">
    <property type="term" value="P:polysaccharide biosynthetic process"/>
    <property type="evidence" value="ECO:0007669"/>
    <property type="project" value="TreeGrafter"/>
</dbReference>
<proteinExistence type="inferred from homology"/>
<evidence type="ECO:0000256" key="7">
    <source>
        <dbReference type="RuleBase" id="RU364069"/>
    </source>
</evidence>
<evidence type="ECO:0000313" key="8">
    <source>
        <dbReference type="EMBL" id="BAE48853.1"/>
    </source>
</evidence>
<dbReference type="CDD" id="cd00438">
    <property type="entry name" value="cupin_RmlC"/>
    <property type="match status" value="1"/>
</dbReference>
<dbReference type="EMBL" id="AP007255">
    <property type="protein sequence ID" value="BAE48853.1"/>
    <property type="molecule type" value="Genomic_DNA"/>
</dbReference>
<evidence type="ECO:0000256" key="2">
    <source>
        <dbReference type="ARBA" id="ARBA00001997"/>
    </source>
</evidence>
<feature type="site" description="Participates in a stacking interaction with the thymidine ring of dTDP-4-oxo-6-deoxyglucose" evidence="6">
    <location>
        <position position="147"/>
    </location>
</feature>
<sequence>MPGTWLQLGSHVHIEPTVLSDVLILEPRQFRDERGVFFDALSPEICAAAGMSAAFVQHSHSVSRKGTVRGLHIQLPRTQGKLVRVVRGSVFDVVADVRPQSPTFGRHIHVRLSAENRRMLWVGHGLAHGFMALEDDSEMIYALDDVYDPGGQWTIRWNDPDLAIGWPDLEPNLSPKDEAGLTLAAFAAAAGRRR</sequence>
<evidence type="ECO:0000256" key="3">
    <source>
        <dbReference type="ARBA" id="ARBA00012098"/>
    </source>
</evidence>
<dbReference type="GO" id="GO:0008830">
    <property type="term" value="F:dTDP-4-dehydrorhamnose 3,5-epimerase activity"/>
    <property type="evidence" value="ECO:0007669"/>
    <property type="project" value="UniProtKB-UniRule"/>
</dbReference>
<comment type="function">
    <text evidence="2 7">Catalyzes the epimerization of the C3' and C5'positions of dTDP-6-deoxy-D-xylo-4-hexulose, forming dTDP-6-deoxy-L-lyxo-4-hexulose.</text>
</comment>
<dbReference type="InterPro" id="IPR011051">
    <property type="entry name" value="RmlC_Cupin_sf"/>
</dbReference>
<protein>
    <recommendedName>
        <fullName evidence="4 7">dTDP-4-dehydrorhamnose 3,5-epimerase</fullName>
        <ecNumber evidence="3 7">5.1.3.13</ecNumber>
    </recommendedName>
    <alternativeName>
        <fullName evidence="7">Thymidine diphospho-4-keto-rhamnose 3,5-epimerase</fullName>
    </alternativeName>
</protein>
<dbReference type="GO" id="GO:0019305">
    <property type="term" value="P:dTDP-rhamnose biosynthetic process"/>
    <property type="evidence" value="ECO:0007669"/>
    <property type="project" value="UniProtKB-UniRule"/>
</dbReference>
<organism evidence="8 9">
    <name type="scientific">Paramagnetospirillum magneticum (strain ATCC 700264 / AMB-1)</name>
    <name type="common">Magnetospirillum magneticum</name>
    <dbReference type="NCBI Taxonomy" id="342108"/>
    <lineage>
        <taxon>Bacteria</taxon>
        <taxon>Pseudomonadati</taxon>
        <taxon>Pseudomonadota</taxon>
        <taxon>Alphaproteobacteria</taxon>
        <taxon>Rhodospirillales</taxon>
        <taxon>Magnetospirillaceae</taxon>
        <taxon>Paramagnetospirillum</taxon>
    </lineage>
</organism>
<evidence type="ECO:0000313" key="9">
    <source>
        <dbReference type="Proteomes" id="UP000007058"/>
    </source>
</evidence>
<dbReference type="KEGG" id="mag:amb0049"/>
<feature type="active site" description="Proton donor" evidence="5">
    <location>
        <position position="141"/>
    </location>
</feature>
<keyword evidence="7" id="KW-0413">Isomerase</keyword>
<dbReference type="InterPro" id="IPR000888">
    <property type="entry name" value="RmlC-like"/>
</dbReference>
<dbReference type="PANTHER" id="PTHR21047">
    <property type="entry name" value="DTDP-6-DEOXY-D-GLUCOSE-3,5 EPIMERASE"/>
    <property type="match status" value="1"/>
</dbReference>
<evidence type="ECO:0000256" key="1">
    <source>
        <dbReference type="ARBA" id="ARBA00001298"/>
    </source>
</evidence>
<dbReference type="NCBIfam" id="TIGR01221">
    <property type="entry name" value="rmlC"/>
    <property type="match status" value="1"/>
</dbReference>
<dbReference type="Gene3D" id="2.60.120.10">
    <property type="entry name" value="Jelly Rolls"/>
    <property type="match status" value="1"/>
</dbReference>
<dbReference type="AlphaFoldDB" id="Q2WBC2"/>
<keyword evidence="9" id="KW-1185">Reference proteome</keyword>
<comment type="catalytic activity">
    <reaction evidence="1 7">
        <text>dTDP-4-dehydro-6-deoxy-alpha-D-glucose = dTDP-4-dehydro-beta-L-rhamnose</text>
        <dbReference type="Rhea" id="RHEA:16969"/>
        <dbReference type="ChEBI" id="CHEBI:57649"/>
        <dbReference type="ChEBI" id="CHEBI:62830"/>
        <dbReference type="EC" id="5.1.3.13"/>
    </reaction>
</comment>
<evidence type="ECO:0000256" key="6">
    <source>
        <dbReference type="PIRSR" id="PIRSR600888-3"/>
    </source>
</evidence>
<dbReference type="HOGENOM" id="CLU_090940_1_1_5"/>
<evidence type="ECO:0000256" key="5">
    <source>
        <dbReference type="PIRSR" id="PIRSR600888-1"/>
    </source>
</evidence>
<comment type="subunit">
    <text evidence="7">Homodimer.</text>
</comment>
<comment type="pathway">
    <text evidence="7">Carbohydrate biosynthesis; dTDP-L-rhamnose biosynthesis.</text>
</comment>
<name>Q2WBC2_PARM1</name>
<dbReference type="UniPathway" id="UPA00124"/>
<evidence type="ECO:0000256" key="4">
    <source>
        <dbReference type="ARBA" id="ARBA00019595"/>
    </source>
</evidence>
<gene>
    <name evidence="8" type="ordered locus">amb0049</name>
</gene>
<accession>Q2WBC2</accession>
<dbReference type="Pfam" id="PF00908">
    <property type="entry name" value="dTDP_sugar_isom"/>
    <property type="match status" value="1"/>
</dbReference>
<dbReference type="Proteomes" id="UP000007058">
    <property type="component" value="Chromosome"/>
</dbReference>
<reference evidence="8 9" key="1">
    <citation type="journal article" date="2005" name="DNA Res.">
        <title>Complete genome sequence of the facultative anaerobic magnetotactic bacterium Magnetospirillum sp. strain AMB-1.</title>
        <authorList>
            <person name="Matsunaga T."/>
            <person name="Okamura Y."/>
            <person name="Fukuda Y."/>
            <person name="Wahyudi A.T."/>
            <person name="Murase Y."/>
            <person name="Takeyama H."/>
        </authorList>
    </citation>
    <scope>NUCLEOTIDE SEQUENCE [LARGE SCALE GENOMIC DNA]</scope>
    <source>
        <strain evidence="9">ATCC 700264 / AMB-1</strain>
    </source>
</reference>
<dbReference type="GO" id="GO:0005829">
    <property type="term" value="C:cytosol"/>
    <property type="evidence" value="ECO:0007669"/>
    <property type="project" value="TreeGrafter"/>
</dbReference>
<comment type="similarity">
    <text evidence="7">Belongs to the dTDP-4-dehydrorhamnose 3,5-epimerase family.</text>
</comment>
<dbReference type="SUPFAM" id="SSF51182">
    <property type="entry name" value="RmlC-like cupins"/>
    <property type="match status" value="1"/>
</dbReference>
<dbReference type="EC" id="5.1.3.13" evidence="3 7"/>
<feature type="active site" description="Proton acceptor" evidence="5">
    <location>
        <position position="72"/>
    </location>
</feature>